<dbReference type="InParanoid" id="A0A2N3NHV2"/>
<feature type="compositionally biased region" description="Polar residues" evidence="1">
    <location>
        <begin position="1"/>
        <end position="12"/>
    </location>
</feature>
<accession>A0A2N3NHV2</accession>
<evidence type="ECO:0000313" key="2">
    <source>
        <dbReference type="EMBL" id="PKS11981.1"/>
    </source>
</evidence>
<organism evidence="2 3">
    <name type="scientific">Lomentospora prolificans</name>
    <dbReference type="NCBI Taxonomy" id="41688"/>
    <lineage>
        <taxon>Eukaryota</taxon>
        <taxon>Fungi</taxon>
        <taxon>Dikarya</taxon>
        <taxon>Ascomycota</taxon>
        <taxon>Pezizomycotina</taxon>
        <taxon>Sordariomycetes</taxon>
        <taxon>Hypocreomycetidae</taxon>
        <taxon>Microascales</taxon>
        <taxon>Microascaceae</taxon>
        <taxon>Lomentospora</taxon>
    </lineage>
</organism>
<evidence type="ECO:0000256" key="1">
    <source>
        <dbReference type="SAM" id="MobiDB-lite"/>
    </source>
</evidence>
<dbReference type="OrthoDB" id="5280838at2759"/>
<dbReference type="PANTHER" id="PTHR38119">
    <property type="entry name" value="BTB DOMAIN-CONTAINING PROTEIN-RELATED"/>
    <property type="match status" value="1"/>
</dbReference>
<name>A0A2N3NHV2_9PEZI</name>
<dbReference type="EMBL" id="NLAX01000004">
    <property type="protein sequence ID" value="PKS11981.1"/>
    <property type="molecule type" value="Genomic_DNA"/>
</dbReference>
<reference evidence="2 3" key="1">
    <citation type="journal article" date="2017" name="G3 (Bethesda)">
        <title>First Draft Genome Sequence of the Pathogenic Fungus Lomentospora prolificans (Formerly Scedosporium prolificans).</title>
        <authorList>
            <person name="Luo R."/>
            <person name="Zimin A."/>
            <person name="Workman R."/>
            <person name="Fan Y."/>
            <person name="Pertea G."/>
            <person name="Grossman N."/>
            <person name="Wear M.P."/>
            <person name="Jia B."/>
            <person name="Miller H."/>
            <person name="Casadevall A."/>
            <person name="Timp W."/>
            <person name="Zhang S.X."/>
            <person name="Salzberg S.L."/>
        </authorList>
    </citation>
    <scope>NUCLEOTIDE SEQUENCE [LARGE SCALE GENOMIC DNA]</scope>
    <source>
        <strain evidence="2 3">JHH-5317</strain>
    </source>
</reference>
<feature type="compositionally biased region" description="Basic residues" evidence="1">
    <location>
        <begin position="22"/>
        <end position="39"/>
    </location>
</feature>
<protein>
    <recommendedName>
        <fullName evidence="4">BTB domain-containing protein</fullName>
    </recommendedName>
</protein>
<sequence>MVSKPEYSTSLTLRGPSSVVSRHPHSFSHSRSRSKRYNRSHAGGTSYLSQNEFPVFTNSGDVEIVIKAGGHENRYLLHRHTLTRCSGFFEASTSIEWSRGAAASSTQDLNRIGEESDGGVNSSGAGGELAQRKRRWRYELDPGCDDGDVPMLVQKEAEAPIDTNGTPNGAVSLFGGPANGNVATTKGKPAHGHSASTGSSRRGFFQSVANLSLLPNVPATEPLSQADQDLLRDYDNLFRIFYNYSPLLDGVSIADAYIQCKSLLTLADQYDALVVVGPRVDHHLLQFQSRLWKQIAKYPISYLRLGYLARSKIIFQEALIHVVGQWPVGERSIRAALPDTVIDIIEDKVDELEENVTRVESRLFRLNLCTPRGERVAPATSFIDWLAVSFFRQWLADNTSCPPSPQPPENGRHGDRNGNSSDESSRSANAGAVVPVSSAPSLPPLPLSSLGRTFRTLGSRNPSAYLAHDECKRFLKLSPELYSRENLRRFEKRIEELKTMAREIVRPLMGSGLELEFGGRMAEGLEYLTCTTVKERDLPWLVE</sequence>
<dbReference type="PANTHER" id="PTHR38119:SF1">
    <property type="entry name" value="BTB DOMAIN-CONTAINING PROTEIN"/>
    <property type="match status" value="1"/>
</dbReference>
<feature type="region of interest" description="Disordered" evidence="1">
    <location>
        <begin position="399"/>
        <end position="437"/>
    </location>
</feature>
<evidence type="ECO:0000313" key="3">
    <source>
        <dbReference type="Proteomes" id="UP000233524"/>
    </source>
</evidence>
<keyword evidence="3" id="KW-1185">Reference proteome</keyword>
<comment type="caution">
    <text evidence="2">The sequence shown here is derived from an EMBL/GenBank/DDBJ whole genome shotgun (WGS) entry which is preliminary data.</text>
</comment>
<evidence type="ECO:0008006" key="4">
    <source>
        <dbReference type="Google" id="ProtNLM"/>
    </source>
</evidence>
<dbReference type="VEuPathDB" id="FungiDB:jhhlp_001277"/>
<gene>
    <name evidence="2" type="ORF">jhhlp_001277</name>
</gene>
<feature type="region of interest" description="Disordered" evidence="1">
    <location>
        <begin position="1"/>
        <end position="45"/>
    </location>
</feature>
<feature type="compositionally biased region" description="Polar residues" evidence="1">
    <location>
        <begin position="417"/>
        <end position="428"/>
    </location>
</feature>
<proteinExistence type="predicted"/>
<dbReference type="Proteomes" id="UP000233524">
    <property type="component" value="Unassembled WGS sequence"/>
</dbReference>
<dbReference type="STRING" id="41688.A0A2N3NHV2"/>
<dbReference type="AlphaFoldDB" id="A0A2N3NHV2"/>